<gene>
    <name evidence="1" type="ORF">DW921_00600</name>
</gene>
<comment type="caution">
    <text evidence="1">The sequence shown here is derived from an EMBL/GenBank/DDBJ whole genome shotgun (WGS) entry which is preliminary data.</text>
</comment>
<sequence>MKTEKTYIHRRVCLCRQCGGTGSVTVYAEKDVRREYPQQKVCPQCQGSGRIWLSGEVVKNIEPYAEPEP</sequence>
<name>A0A413T587_9BACT</name>
<evidence type="ECO:0000313" key="1">
    <source>
        <dbReference type="EMBL" id="RHA78995.1"/>
    </source>
</evidence>
<dbReference type="InterPro" id="IPR036410">
    <property type="entry name" value="HSP_DnaJ_Cys-rich_dom_sf"/>
</dbReference>
<dbReference type="EMBL" id="QSFT01000001">
    <property type="protein sequence ID" value="RHA78995.1"/>
    <property type="molecule type" value="Genomic_DNA"/>
</dbReference>
<evidence type="ECO:0000313" key="2">
    <source>
        <dbReference type="Proteomes" id="UP000283855"/>
    </source>
</evidence>
<reference evidence="1 2" key="1">
    <citation type="submission" date="2018-08" db="EMBL/GenBank/DDBJ databases">
        <title>A genome reference for cultivated species of the human gut microbiota.</title>
        <authorList>
            <person name="Zou Y."/>
            <person name="Xue W."/>
            <person name="Luo G."/>
        </authorList>
    </citation>
    <scope>NUCLEOTIDE SEQUENCE [LARGE SCALE GENOMIC DNA]</scope>
    <source>
        <strain evidence="1 2">AM42-38</strain>
    </source>
</reference>
<proteinExistence type="predicted"/>
<dbReference type="RefSeq" id="WP_118399807.1">
    <property type="nucleotide sequence ID" value="NZ_CABJGD010000001.1"/>
</dbReference>
<dbReference type="Gene3D" id="2.10.230.10">
    <property type="entry name" value="Heat shock protein DnaJ, cysteine-rich domain"/>
    <property type="match status" value="1"/>
</dbReference>
<dbReference type="AlphaFoldDB" id="A0A413T587"/>
<dbReference type="SUPFAM" id="SSF57938">
    <property type="entry name" value="DnaJ/Hsp40 cysteine-rich domain"/>
    <property type="match status" value="1"/>
</dbReference>
<organism evidence="1 2">
    <name type="scientific">Phocaeicola coprophilus</name>
    <dbReference type="NCBI Taxonomy" id="387090"/>
    <lineage>
        <taxon>Bacteria</taxon>
        <taxon>Pseudomonadati</taxon>
        <taxon>Bacteroidota</taxon>
        <taxon>Bacteroidia</taxon>
        <taxon>Bacteroidales</taxon>
        <taxon>Bacteroidaceae</taxon>
        <taxon>Phocaeicola</taxon>
    </lineage>
</organism>
<protein>
    <submittedName>
        <fullName evidence="1">Molecular chaperone DnaJ</fullName>
    </submittedName>
</protein>
<accession>A0A413T587</accession>
<dbReference type="Proteomes" id="UP000283855">
    <property type="component" value="Unassembled WGS sequence"/>
</dbReference>